<accession>A0A5R9GRH5</accession>
<dbReference type="Proteomes" id="UP000306585">
    <property type="component" value="Unassembled WGS sequence"/>
</dbReference>
<dbReference type="Pfam" id="PF04214">
    <property type="entry name" value="DUF411"/>
    <property type="match status" value="1"/>
</dbReference>
<feature type="chain" id="PRO_5024295089" evidence="1">
    <location>
        <begin position="31"/>
        <end position="153"/>
    </location>
</feature>
<organism evidence="2 3">
    <name type="scientific">Mariprofundus erugo</name>
    <dbReference type="NCBI Taxonomy" id="2528639"/>
    <lineage>
        <taxon>Bacteria</taxon>
        <taxon>Pseudomonadati</taxon>
        <taxon>Pseudomonadota</taxon>
        <taxon>Candidatius Mariprofundia</taxon>
        <taxon>Mariprofundales</taxon>
        <taxon>Mariprofundaceae</taxon>
        <taxon>Mariprofundus</taxon>
    </lineage>
</organism>
<dbReference type="AlphaFoldDB" id="A0A5R9GRH5"/>
<dbReference type="RefSeq" id="WP_138239414.1">
    <property type="nucleotide sequence ID" value="NZ_VBRY01000007.1"/>
</dbReference>
<dbReference type="SUPFAM" id="SSF52833">
    <property type="entry name" value="Thioredoxin-like"/>
    <property type="match status" value="1"/>
</dbReference>
<feature type="signal peptide" evidence="1">
    <location>
        <begin position="1"/>
        <end position="30"/>
    </location>
</feature>
<name>A0A5R9GRH5_9PROT</name>
<dbReference type="InterPro" id="IPR007332">
    <property type="entry name" value="DUF411"/>
</dbReference>
<comment type="caution">
    <text evidence="2">The sequence shown here is derived from an EMBL/GenBank/DDBJ whole genome shotgun (WGS) entry which is preliminary data.</text>
</comment>
<keyword evidence="3" id="KW-1185">Reference proteome</keyword>
<protein>
    <submittedName>
        <fullName evidence="2">DUF411 domain-containing protein</fullName>
    </submittedName>
</protein>
<dbReference type="InterPro" id="IPR036249">
    <property type="entry name" value="Thioredoxin-like_sf"/>
</dbReference>
<reference evidence="2 3" key="1">
    <citation type="journal article" date="2019" name="Appl. Environ. Microbiol.">
        <title>Environmental Evidence and Genomic Insight of Iron-oxidizing Bacteria Preference Towards More Corrosion Resistant Stainless Steel at Higher Salinities.</title>
        <authorList>
            <person name="Garrison C.E."/>
            <person name="Price K.A."/>
            <person name="Field E.K."/>
        </authorList>
    </citation>
    <scope>NUCLEOTIDE SEQUENCE [LARGE SCALE GENOMIC DNA]</scope>
    <source>
        <strain evidence="2 3">P3</strain>
    </source>
</reference>
<gene>
    <name evidence="2" type="ORF">FEF65_08730</name>
</gene>
<sequence>MQRTNSKLITVMAGVLISAAAMLSPLQAMATEVVMYKSPNCGCCTDWADSLRKEGFTVVENQREDMDRIKASYGVPEKLSSCHTATVNGYVIEGHVPAADVKRLLDEKPAIVGLTAPGMPMKSPGMQPAGLPPKNYDVLAFDKDGKAVVFSHY</sequence>
<evidence type="ECO:0000313" key="3">
    <source>
        <dbReference type="Proteomes" id="UP000306585"/>
    </source>
</evidence>
<dbReference type="EMBL" id="VBRY01000007">
    <property type="protein sequence ID" value="TLS67023.1"/>
    <property type="molecule type" value="Genomic_DNA"/>
</dbReference>
<proteinExistence type="predicted"/>
<keyword evidence="1" id="KW-0732">Signal</keyword>
<evidence type="ECO:0000256" key="1">
    <source>
        <dbReference type="SAM" id="SignalP"/>
    </source>
</evidence>
<evidence type="ECO:0000313" key="2">
    <source>
        <dbReference type="EMBL" id="TLS67023.1"/>
    </source>
</evidence>